<keyword evidence="3" id="KW-1185">Reference proteome</keyword>
<reference evidence="2" key="1">
    <citation type="submission" date="2016-04" db="EMBL/GenBank/DDBJ databases">
        <authorList>
            <person name="Evans L.H."/>
            <person name="Alamgir A."/>
            <person name="Owens N."/>
            <person name="Weber N.D."/>
            <person name="Virtaneva K."/>
            <person name="Barbian K."/>
            <person name="Babar A."/>
            <person name="Rosenke K."/>
        </authorList>
    </citation>
    <scope>NUCLEOTIDE SEQUENCE [LARGE SCALE GENOMIC DNA]</scope>
    <source>
        <strain evidence="2">CBS 101.48</strain>
    </source>
</reference>
<feature type="domain" description="FAD synthase middle" evidence="1">
    <location>
        <begin position="100"/>
        <end position="171"/>
    </location>
</feature>
<evidence type="ECO:0000259" key="1">
    <source>
        <dbReference type="Pfam" id="PF24102"/>
    </source>
</evidence>
<dbReference type="OrthoDB" id="448496at2759"/>
<sequence length="179" mass="19800">MAKAFGLSMELNQETWELVQQLKQRQQSAAVQTPSSLDGYKRMATFPSPSEHIRAHAKLPIPVVVVNNNVYILPGIPRLFQALLHSLSDHLKSTITSVQPFYRRQISTQRSETLIAHSLKELQHKVQSDGIKIGSYPASNDKNGAKVIVSIVGKDLGKVDQVAKLVVDQIDGILLQAKL</sequence>
<evidence type="ECO:0000313" key="3">
    <source>
        <dbReference type="Proteomes" id="UP000078561"/>
    </source>
</evidence>
<dbReference type="STRING" id="4829.A0A163IX10"/>
<accession>A0A163IX10</accession>
<dbReference type="PANTHER" id="PTHR47675">
    <property type="entry name" value="MOLYBDOPTERIN BINDING DOMAIN PROTEIN (AFU_ORTHOLOGUE AFUA_5G11210)"/>
    <property type="match status" value="1"/>
</dbReference>
<dbReference type="AlphaFoldDB" id="A0A163IX10"/>
<dbReference type="Pfam" id="PF24102">
    <property type="entry name" value="FLAD1_M"/>
    <property type="match status" value="1"/>
</dbReference>
<dbReference type="PANTHER" id="PTHR47675:SF1">
    <property type="entry name" value="MOLYBDOPTERIN BINDING DOMAIN PROTEIN (AFU_ORTHOLOGUE AFUA_5G11210)"/>
    <property type="match status" value="1"/>
</dbReference>
<protein>
    <recommendedName>
        <fullName evidence="1">FAD synthase middle domain-containing protein</fullName>
    </recommendedName>
</protein>
<name>A0A163IX10_ABSGL</name>
<gene>
    <name evidence="2" type="primary">ABSGL_01155.1 scaffold 1223</name>
</gene>
<dbReference type="OMA" id="WYEDERD"/>
<evidence type="ECO:0000313" key="2">
    <source>
        <dbReference type="EMBL" id="SAL95814.1"/>
    </source>
</evidence>
<proteinExistence type="predicted"/>
<dbReference type="Proteomes" id="UP000078561">
    <property type="component" value="Unassembled WGS sequence"/>
</dbReference>
<dbReference type="InterPro" id="IPR036425">
    <property type="entry name" value="MoaB/Mog-like_dom_sf"/>
</dbReference>
<dbReference type="GO" id="GO:0047884">
    <property type="term" value="F:FAD diphosphatase activity"/>
    <property type="evidence" value="ECO:0007669"/>
    <property type="project" value="TreeGrafter"/>
</dbReference>
<dbReference type="EMBL" id="LT550481">
    <property type="protein sequence ID" value="SAL95814.1"/>
    <property type="molecule type" value="Genomic_DNA"/>
</dbReference>
<dbReference type="InParanoid" id="A0A163IX10"/>
<dbReference type="InterPro" id="IPR056596">
    <property type="entry name" value="FLAD1_M"/>
</dbReference>
<dbReference type="GO" id="GO:0042726">
    <property type="term" value="P:flavin-containing compound metabolic process"/>
    <property type="evidence" value="ECO:0007669"/>
    <property type="project" value="TreeGrafter"/>
</dbReference>
<organism evidence="2">
    <name type="scientific">Absidia glauca</name>
    <name type="common">Pin mould</name>
    <dbReference type="NCBI Taxonomy" id="4829"/>
    <lineage>
        <taxon>Eukaryota</taxon>
        <taxon>Fungi</taxon>
        <taxon>Fungi incertae sedis</taxon>
        <taxon>Mucoromycota</taxon>
        <taxon>Mucoromycotina</taxon>
        <taxon>Mucoromycetes</taxon>
        <taxon>Mucorales</taxon>
        <taxon>Cunninghamellaceae</taxon>
        <taxon>Absidia</taxon>
    </lineage>
</organism>
<dbReference type="Gene3D" id="3.40.980.10">
    <property type="entry name" value="MoaB/Mog-like domain"/>
    <property type="match status" value="1"/>
</dbReference>